<dbReference type="RefSeq" id="WP_094205048.1">
    <property type="nucleotide sequence ID" value="NZ_NDYC01000004.1"/>
</dbReference>
<dbReference type="AlphaFoldDB" id="A0A233V9P3"/>
<accession>A0A233V9P3</accession>
<gene>
    <name evidence="2" type="ORF">B9N49_00325</name>
</gene>
<name>A0A233V9P3_FINMA</name>
<keyword evidence="1" id="KW-1133">Transmembrane helix</keyword>
<feature type="transmembrane region" description="Helical" evidence="1">
    <location>
        <begin position="6"/>
        <end position="30"/>
    </location>
</feature>
<evidence type="ECO:0008006" key="4">
    <source>
        <dbReference type="Google" id="ProtNLM"/>
    </source>
</evidence>
<feature type="transmembrane region" description="Helical" evidence="1">
    <location>
        <begin position="153"/>
        <end position="174"/>
    </location>
</feature>
<evidence type="ECO:0000256" key="1">
    <source>
        <dbReference type="SAM" id="Phobius"/>
    </source>
</evidence>
<evidence type="ECO:0000313" key="2">
    <source>
        <dbReference type="EMBL" id="OXZ29102.1"/>
    </source>
</evidence>
<dbReference type="Pfam" id="PF09991">
    <property type="entry name" value="DUF2232"/>
    <property type="match status" value="1"/>
</dbReference>
<feature type="transmembrane region" description="Helical" evidence="1">
    <location>
        <begin position="218"/>
        <end position="240"/>
    </location>
</feature>
<reference evidence="3" key="1">
    <citation type="submission" date="2017-04" db="EMBL/GenBank/DDBJ databases">
        <title>Finegoldia magna isolated from orthopedic joint implant-associated infections.</title>
        <authorList>
            <person name="Bjorklund S."/>
            <person name="Bruggemann H."/>
            <person name="Jensen A."/>
            <person name="Hellmark B."/>
            <person name="Soderquist B."/>
        </authorList>
    </citation>
    <scope>NUCLEOTIDE SEQUENCE [LARGE SCALE GENOMIC DNA]</scope>
    <source>
        <strain evidence="3">CCUG 54800</strain>
    </source>
</reference>
<keyword evidence="1" id="KW-0812">Transmembrane</keyword>
<protein>
    <recommendedName>
        <fullName evidence="4">DUF2232 domain-containing protein</fullName>
    </recommendedName>
</protein>
<organism evidence="2 3">
    <name type="scientific">Finegoldia magna</name>
    <name type="common">Peptostreptococcus magnus</name>
    <dbReference type="NCBI Taxonomy" id="1260"/>
    <lineage>
        <taxon>Bacteria</taxon>
        <taxon>Bacillati</taxon>
        <taxon>Bacillota</taxon>
        <taxon>Tissierellia</taxon>
        <taxon>Tissierellales</taxon>
        <taxon>Peptoniphilaceae</taxon>
        <taxon>Finegoldia</taxon>
    </lineage>
</organism>
<dbReference type="EMBL" id="NDYC01000004">
    <property type="protein sequence ID" value="OXZ29102.1"/>
    <property type="molecule type" value="Genomic_DNA"/>
</dbReference>
<sequence>MRISLKALMIYVVSLFVFPFGFIVLPSYFIKLGLKKDNRLALISFGIFFVLSLVVSTPLIAIPVGLYIILVFYSILNLLSSGFNDTQAITISFVGICAFVVLTNLLLKLNADMSIADVINVKLNDFMKVLSSVKMDEELMKSVKIMFEQSSKLIVRAVYAILGLIAFYTSVLNVYIPQKSKEHQFYDFRIDTKFTITIVGLVLISGIVYFVNKDLGNYLLYNLSVFGISSYLLGGIALMFSYLKSLSTPFKVLTVLVSVAIQPFIYILAFLGALNSFKDLRKKENNERA</sequence>
<comment type="caution">
    <text evidence="2">The sequence shown here is derived from an EMBL/GenBank/DDBJ whole genome shotgun (WGS) entry which is preliminary data.</text>
</comment>
<proteinExistence type="predicted"/>
<keyword evidence="1" id="KW-0472">Membrane</keyword>
<feature type="transmembrane region" description="Helical" evidence="1">
    <location>
        <begin position="42"/>
        <end position="75"/>
    </location>
</feature>
<evidence type="ECO:0000313" key="3">
    <source>
        <dbReference type="Proteomes" id="UP000215413"/>
    </source>
</evidence>
<feature type="transmembrane region" description="Helical" evidence="1">
    <location>
        <begin position="252"/>
        <end position="274"/>
    </location>
</feature>
<dbReference type="InterPro" id="IPR018710">
    <property type="entry name" value="DUF2232"/>
</dbReference>
<dbReference type="Proteomes" id="UP000215413">
    <property type="component" value="Unassembled WGS sequence"/>
</dbReference>
<feature type="transmembrane region" description="Helical" evidence="1">
    <location>
        <begin position="87"/>
        <end position="107"/>
    </location>
</feature>
<feature type="transmembrane region" description="Helical" evidence="1">
    <location>
        <begin position="194"/>
        <end position="211"/>
    </location>
</feature>